<reference evidence="2 3" key="1">
    <citation type="submission" date="2019-07" db="EMBL/GenBank/DDBJ databases">
        <title>Analysis of the biochemical properties, biological activity and biotechnological potential of siderophores and biosurfactants produced by Antarctic psychrotolerant bacteria.</title>
        <authorList>
            <person name="Styczynski M."/>
            <person name="Krucon T."/>
            <person name="Decewicz P."/>
            <person name="Dziewit L."/>
        </authorList>
    </citation>
    <scope>NUCLEOTIDE SEQUENCE [LARGE SCALE GENOMIC DNA]</scope>
    <source>
        <strain evidence="2 3">ANT_H27</strain>
    </source>
</reference>
<dbReference type="Proteomes" id="UP000323856">
    <property type="component" value="Unassembled WGS sequence"/>
</dbReference>
<dbReference type="EMBL" id="VOBL01000010">
    <property type="protein sequence ID" value="KAA0976432.1"/>
    <property type="molecule type" value="Genomic_DNA"/>
</dbReference>
<gene>
    <name evidence="2" type="ORF">FQ154_11230</name>
</gene>
<dbReference type="Gene3D" id="3.10.180.10">
    <property type="entry name" value="2,3-Dihydroxybiphenyl 1,2-Dioxygenase, domain 1"/>
    <property type="match status" value="1"/>
</dbReference>
<dbReference type="AlphaFoldDB" id="A0A5B0EDK8"/>
<evidence type="ECO:0000313" key="3">
    <source>
        <dbReference type="Proteomes" id="UP000323856"/>
    </source>
</evidence>
<dbReference type="PANTHER" id="PTHR36503">
    <property type="entry name" value="BLR2520 PROTEIN"/>
    <property type="match status" value="1"/>
</dbReference>
<dbReference type="PANTHER" id="PTHR36503:SF1">
    <property type="entry name" value="BLR2520 PROTEIN"/>
    <property type="match status" value="1"/>
</dbReference>
<dbReference type="SUPFAM" id="SSF54593">
    <property type="entry name" value="Glyoxalase/Bleomycin resistance protein/Dihydroxybiphenyl dioxygenase"/>
    <property type="match status" value="1"/>
</dbReference>
<dbReference type="InterPro" id="IPR004360">
    <property type="entry name" value="Glyas_Fos-R_dOase_dom"/>
</dbReference>
<dbReference type="InterPro" id="IPR029068">
    <property type="entry name" value="Glyas_Bleomycin-R_OHBP_Dase"/>
</dbReference>
<dbReference type="Pfam" id="PF00903">
    <property type="entry name" value="Glyoxalase"/>
    <property type="match status" value="1"/>
</dbReference>
<feature type="domain" description="VOC" evidence="1">
    <location>
        <begin position="50"/>
        <end position="174"/>
    </location>
</feature>
<sequence>MRALNHFIRNFVLCKMRLERTCDSLLLRCAVDVLSHGPKLGTMTLNTPPAITALTLGVRDVQRSRDFYVTGLGFREINFIPGEILFTQAGYGLMLALWNVESMPGEYGDVGHGPLAPPLSLGHNTTSVEEVEDLYARALAAGATSVGAPMLRDWGGTSACVADPDGFRWDFVHNPGFVIDDDGTVTGV</sequence>
<dbReference type="PROSITE" id="PS51819">
    <property type="entry name" value="VOC"/>
    <property type="match status" value="1"/>
</dbReference>
<protein>
    <submittedName>
        <fullName evidence="2">Glyoxalase</fullName>
    </submittedName>
</protein>
<proteinExistence type="predicted"/>
<name>A0A5B0EDK8_9MICC</name>
<dbReference type="InterPro" id="IPR037523">
    <property type="entry name" value="VOC_core"/>
</dbReference>
<dbReference type="OrthoDB" id="9798430at2"/>
<evidence type="ECO:0000313" key="2">
    <source>
        <dbReference type="EMBL" id="KAA0976432.1"/>
    </source>
</evidence>
<comment type="caution">
    <text evidence="2">The sequence shown here is derived from an EMBL/GenBank/DDBJ whole genome shotgun (WGS) entry which is preliminary data.</text>
</comment>
<organism evidence="2 3">
    <name type="scientific">Paeniglutamicibacter gangotriensis</name>
    <dbReference type="NCBI Taxonomy" id="254787"/>
    <lineage>
        <taxon>Bacteria</taxon>
        <taxon>Bacillati</taxon>
        <taxon>Actinomycetota</taxon>
        <taxon>Actinomycetes</taxon>
        <taxon>Micrococcales</taxon>
        <taxon>Micrococcaceae</taxon>
        <taxon>Paeniglutamicibacter</taxon>
    </lineage>
</organism>
<accession>A0A5B0EDK8</accession>
<evidence type="ECO:0000259" key="1">
    <source>
        <dbReference type="PROSITE" id="PS51819"/>
    </source>
</evidence>